<feature type="transmembrane region" description="Helical" evidence="3">
    <location>
        <begin position="104"/>
        <end position="126"/>
    </location>
</feature>
<evidence type="ECO:0000313" key="5">
    <source>
        <dbReference type="EMBL" id="KAK7735309.1"/>
    </source>
</evidence>
<accession>A0AAN9U0B2</accession>
<feature type="transmembrane region" description="Helical" evidence="3">
    <location>
        <begin position="73"/>
        <end position="92"/>
    </location>
</feature>
<evidence type="ECO:0000256" key="1">
    <source>
        <dbReference type="ARBA" id="ARBA00004141"/>
    </source>
</evidence>
<evidence type="ECO:0000256" key="3">
    <source>
        <dbReference type="SAM" id="Phobius"/>
    </source>
</evidence>
<keyword evidence="6" id="KW-1185">Reference proteome</keyword>
<dbReference type="InterPro" id="IPR020846">
    <property type="entry name" value="MFS_dom"/>
</dbReference>
<organism evidence="5 6">
    <name type="scientific">Cytospora paraplurivora</name>
    <dbReference type="NCBI Taxonomy" id="2898453"/>
    <lineage>
        <taxon>Eukaryota</taxon>
        <taxon>Fungi</taxon>
        <taxon>Dikarya</taxon>
        <taxon>Ascomycota</taxon>
        <taxon>Pezizomycotina</taxon>
        <taxon>Sordariomycetes</taxon>
        <taxon>Sordariomycetidae</taxon>
        <taxon>Diaporthales</taxon>
        <taxon>Cytosporaceae</taxon>
        <taxon>Cytospora</taxon>
    </lineage>
</organism>
<dbReference type="PANTHER" id="PTHR11360:SF287">
    <property type="entry name" value="MFS MONOCARBOXYLATE TRANSPORTER"/>
    <property type="match status" value="1"/>
</dbReference>
<evidence type="ECO:0000313" key="6">
    <source>
        <dbReference type="Proteomes" id="UP001320245"/>
    </source>
</evidence>
<feature type="domain" description="Major facilitator superfamily (MFS) profile" evidence="4">
    <location>
        <begin position="209"/>
        <end position="415"/>
    </location>
</feature>
<dbReference type="InterPro" id="IPR011701">
    <property type="entry name" value="MFS"/>
</dbReference>
<keyword evidence="3" id="KW-0812">Transmembrane</keyword>
<feature type="transmembrane region" description="Helical" evidence="3">
    <location>
        <begin position="42"/>
        <end position="64"/>
    </location>
</feature>
<feature type="transmembrane region" description="Helical" evidence="3">
    <location>
        <begin position="274"/>
        <end position="294"/>
    </location>
</feature>
<keyword evidence="3" id="KW-1133">Transmembrane helix</keyword>
<dbReference type="PROSITE" id="PS50850">
    <property type="entry name" value="MFS"/>
    <property type="match status" value="1"/>
</dbReference>
<dbReference type="Gene3D" id="1.20.1250.20">
    <property type="entry name" value="MFS general substrate transporter like domains"/>
    <property type="match status" value="2"/>
</dbReference>
<comment type="caution">
    <text evidence="5">The sequence shown here is derived from an EMBL/GenBank/DDBJ whole genome shotgun (WGS) entry which is preliminary data.</text>
</comment>
<dbReference type="EMBL" id="JAJSPL020000039">
    <property type="protein sequence ID" value="KAK7735309.1"/>
    <property type="molecule type" value="Genomic_DNA"/>
</dbReference>
<reference evidence="5 6" key="1">
    <citation type="journal article" date="2023" name="PLoS ONE">
        <title>Cytospora paraplurivora sp. nov. isolated from orchards with fruit tree decline syndrome in Ontario, Canada.</title>
        <authorList>
            <person name="Ilyukhin E."/>
            <person name="Nguyen H.D.T."/>
            <person name="Castle A.J."/>
            <person name="Ellouze W."/>
        </authorList>
    </citation>
    <scope>NUCLEOTIDE SEQUENCE [LARGE SCALE GENOMIC DNA]</scope>
    <source>
        <strain evidence="5 6">FDS-564</strain>
    </source>
</reference>
<dbReference type="GO" id="GO:0022857">
    <property type="term" value="F:transmembrane transporter activity"/>
    <property type="evidence" value="ECO:0007669"/>
    <property type="project" value="InterPro"/>
</dbReference>
<dbReference type="GO" id="GO:0016020">
    <property type="term" value="C:membrane"/>
    <property type="evidence" value="ECO:0007669"/>
    <property type="project" value="UniProtKB-SubCell"/>
</dbReference>
<dbReference type="AlphaFoldDB" id="A0AAN9U0B2"/>
<evidence type="ECO:0000256" key="2">
    <source>
        <dbReference type="ARBA" id="ARBA00006727"/>
    </source>
</evidence>
<dbReference type="Pfam" id="PF07690">
    <property type="entry name" value="MFS_1"/>
    <property type="match status" value="1"/>
</dbReference>
<dbReference type="SUPFAM" id="SSF103473">
    <property type="entry name" value="MFS general substrate transporter"/>
    <property type="match status" value="1"/>
</dbReference>
<dbReference type="Proteomes" id="UP001320245">
    <property type="component" value="Unassembled WGS sequence"/>
</dbReference>
<gene>
    <name evidence="5" type="ORF">SLS53_007540</name>
</gene>
<feature type="transmembrane region" description="Helical" evidence="3">
    <location>
        <begin position="243"/>
        <end position="267"/>
    </location>
</feature>
<proteinExistence type="inferred from homology"/>
<feature type="transmembrane region" description="Helical" evidence="3">
    <location>
        <begin position="161"/>
        <end position="182"/>
    </location>
</feature>
<comment type="similarity">
    <text evidence="2">Belongs to the major facilitator superfamily. Monocarboxylate porter (TC 2.A.1.13) family.</text>
</comment>
<evidence type="ECO:0000259" key="4">
    <source>
        <dbReference type="PROSITE" id="PS50850"/>
    </source>
</evidence>
<dbReference type="InterPro" id="IPR036259">
    <property type="entry name" value="MFS_trans_sf"/>
</dbReference>
<keyword evidence="3" id="KW-0472">Membrane</keyword>
<feature type="transmembrane region" description="Helical" evidence="3">
    <location>
        <begin position="300"/>
        <end position="323"/>
    </location>
</feature>
<dbReference type="InterPro" id="IPR050327">
    <property type="entry name" value="Proton-linked_MCT"/>
</dbReference>
<protein>
    <recommendedName>
        <fullName evidence="4">Major facilitator superfamily (MFS) profile domain-containing protein</fullName>
    </recommendedName>
</protein>
<dbReference type="PANTHER" id="PTHR11360">
    <property type="entry name" value="MONOCARBOXYLATE TRANSPORTER"/>
    <property type="match status" value="1"/>
</dbReference>
<sequence>MESSSEGRLWSNSVELDDFHGRPRRVSAHAYPKPDRGRDAWLFLWVGCFLTIALTWAPVCFIILKRYPSYRRVALILGTMTVCLALLTSAFATKVWHLFLTQGILYGVGASVVNTVTIQFLNEWFIERKGLAFGIQESGAGMGGIILPVLMTWGLEKYGHRTMLIAWFVAVAVLSLPAIYFLRGRIAPQPPQLSRAGGLGDFRFVATPVFILLQAGNVFQALGNFLPGIHLPSFARGFGASSLGSAGMLSLYNAATVIGAVFTGWLVDRYHVSVSLLLLSLGAASAVFFAWGFAGGFGELCAFAFLYGLFAGGWSSTWVGIGLEVQKRSPRADLTVLWGFAAAARGVGSIASGPISEKLVGNALGESAGWPGSYGTVYGILILFTGGMLALGGVGSALRVYELVRRGVMERGHTS</sequence>
<name>A0AAN9U0B2_9PEZI</name>
<feature type="transmembrane region" description="Helical" evidence="3">
    <location>
        <begin position="202"/>
        <end position="223"/>
    </location>
</feature>
<comment type="subcellular location">
    <subcellularLocation>
        <location evidence="1">Membrane</location>
        <topology evidence="1">Multi-pass membrane protein</topology>
    </subcellularLocation>
</comment>
<feature type="transmembrane region" description="Helical" evidence="3">
    <location>
        <begin position="375"/>
        <end position="401"/>
    </location>
</feature>
<feature type="transmembrane region" description="Helical" evidence="3">
    <location>
        <begin position="335"/>
        <end position="355"/>
    </location>
</feature>
<feature type="transmembrane region" description="Helical" evidence="3">
    <location>
        <begin position="138"/>
        <end position="155"/>
    </location>
</feature>